<gene>
    <name evidence="1" type="ORF">EOE18_03110</name>
</gene>
<name>A0A3S2YA79_9SPHN</name>
<protein>
    <submittedName>
        <fullName evidence="1">Uncharacterized protein</fullName>
    </submittedName>
</protein>
<proteinExistence type="predicted"/>
<dbReference type="RefSeq" id="WP_127706130.1">
    <property type="nucleotide sequence ID" value="NZ_SACO01000002.1"/>
</dbReference>
<comment type="caution">
    <text evidence="1">The sequence shown here is derived from an EMBL/GenBank/DDBJ whole genome shotgun (WGS) entry which is preliminary data.</text>
</comment>
<accession>A0A3S2YA79</accession>
<evidence type="ECO:0000313" key="1">
    <source>
        <dbReference type="EMBL" id="RVU06962.1"/>
    </source>
</evidence>
<dbReference type="Proteomes" id="UP000282837">
    <property type="component" value="Unassembled WGS sequence"/>
</dbReference>
<keyword evidence="2" id="KW-1185">Reference proteome</keyword>
<organism evidence="1 2">
    <name type="scientific">Novosphingobium umbonatum</name>
    <dbReference type="NCBI Taxonomy" id="1908524"/>
    <lineage>
        <taxon>Bacteria</taxon>
        <taxon>Pseudomonadati</taxon>
        <taxon>Pseudomonadota</taxon>
        <taxon>Alphaproteobacteria</taxon>
        <taxon>Sphingomonadales</taxon>
        <taxon>Sphingomonadaceae</taxon>
        <taxon>Novosphingobium</taxon>
    </lineage>
</organism>
<dbReference type="AlphaFoldDB" id="A0A3S2YA79"/>
<sequence length="66" mass="7241">MDKPENWLFCAQGIAPACSEQAAKDSARITRHWQADRALLDHAAARPNAAALFDTAMGAFDRMLKP</sequence>
<reference evidence="1 2" key="1">
    <citation type="submission" date="2019-01" db="EMBL/GenBank/DDBJ databases">
        <authorList>
            <person name="Chen W.-M."/>
        </authorList>
    </citation>
    <scope>NUCLEOTIDE SEQUENCE [LARGE SCALE GENOMIC DNA]</scope>
    <source>
        <strain evidence="1 2">FSY-9</strain>
    </source>
</reference>
<dbReference type="EMBL" id="SACO01000002">
    <property type="protein sequence ID" value="RVU06962.1"/>
    <property type="molecule type" value="Genomic_DNA"/>
</dbReference>
<evidence type="ECO:0000313" key="2">
    <source>
        <dbReference type="Proteomes" id="UP000282837"/>
    </source>
</evidence>